<dbReference type="InterPro" id="IPR046393">
    <property type="entry name" value="Helic_T4"/>
</dbReference>
<evidence type="ECO:0000256" key="2">
    <source>
        <dbReference type="SAM" id="MobiDB-lite"/>
    </source>
</evidence>
<organism evidence="4">
    <name type="scientific">uncultured Caudovirales phage</name>
    <dbReference type="NCBI Taxonomy" id="2100421"/>
    <lineage>
        <taxon>Viruses</taxon>
        <taxon>Duplodnaviria</taxon>
        <taxon>Heunggongvirae</taxon>
        <taxon>Uroviricota</taxon>
        <taxon>Caudoviricetes</taxon>
        <taxon>Peduoviridae</taxon>
        <taxon>Maltschvirus</taxon>
        <taxon>Maltschvirus maltsch</taxon>
    </lineage>
</organism>
<keyword evidence="1" id="KW-1194">Viral DNA replication</keyword>
<comment type="caution">
    <text evidence="1">Lacks conserved residue(s) required for the propagation of feature annotation.</text>
</comment>
<keyword evidence="1" id="KW-0547">Nucleotide-binding</keyword>
<dbReference type="InterPro" id="IPR036185">
    <property type="entry name" value="DNA_heli_DnaB-like_N_sf"/>
</dbReference>
<gene>
    <name evidence="4" type="ORF">UFOVP410_59</name>
</gene>
<comment type="similarity">
    <text evidence="1">Belongs to the helicase family. DnaB subfamily.</text>
</comment>
<dbReference type="EMBL" id="LR796388">
    <property type="protein sequence ID" value="CAB4141220.1"/>
    <property type="molecule type" value="Genomic_DNA"/>
</dbReference>
<sequence>MNNDKIEILILSALMHDDSYCRKVLPFIKGDYFSDESEKIIYQKIESFIQKYDNLPSKEALLISLSNDRSLIDSIEKSSKEIVSNLSGVNVDAQWLLDQTEEWCKDRAIYLALMGSIKIADDKKGKLSRGVIPKLLTDALSVSFDPNVGHSYLDDTDARYEFYHRVEEKLPFDLECMNKITKNGVPRKTLNVILAGTAVGKSLALCHMAASYFMQGKNVLYITLEMAEARIAERIDANLLNVSLQDLQLLTKDMYDKKIKAMKSKAVGRMIIKEYPTATASVTHFRSLLNELSLKKNFVPDVIFVDYLNIATSARLSNTNNINSYTYVKSIAEEFRGLAVEYNIPLWTATQTNRQGYTSSDIGLENTSESFGLPATADFLIALSTTEELEKMGQILVKQLKNRYNDISKLRRFVLGIDRSKMRLFDLDESAQEELVDVDMKSSEPDVPAFDKSRFGSGMKAEDDIKW</sequence>
<comment type="function">
    <text evidence="1">ATP-dependent DNA helicase essential for viral DNA replication and recombination. The helicase moves 5' -&gt; 3' on the lagging strand template, unwinding the DNA duplex ahead of the leading strand polymerase at the replication fork and generating ssDNA for both leading and lagging strand synthesis. Interaction with the primase allows the primase to initiate lagging strand synthesis and fully activates the helicase. Loaded by the helicase assembly factor on replication forks that begin at discrete replication origin sequences, as well as on forks that are created during recombination.</text>
</comment>
<dbReference type="GO" id="GO:0003678">
    <property type="term" value="F:DNA helicase activity"/>
    <property type="evidence" value="ECO:0007669"/>
    <property type="project" value="UniProtKB-UniRule"/>
</dbReference>
<protein>
    <recommendedName>
        <fullName evidence="1">DnaB-like replicative helicase</fullName>
        <ecNumber evidence="1">3.6.4.-</ecNumber>
    </recommendedName>
</protein>
<dbReference type="GO" id="GO:0006260">
    <property type="term" value="P:DNA replication"/>
    <property type="evidence" value="ECO:0007669"/>
    <property type="project" value="UniProtKB-KW"/>
</dbReference>
<feature type="region of interest" description="Disordered" evidence="2">
    <location>
        <begin position="436"/>
        <end position="467"/>
    </location>
</feature>
<reference evidence="4" key="1">
    <citation type="submission" date="2020-04" db="EMBL/GenBank/DDBJ databases">
        <authorList>
            <person name="Chiriac C."/>
            <person name="Salcher M."/>
            <person name="Ghai R."/>
            <person name="Kavagutti S V."/>
        </authorList>
    </citation>
    <scope>NUCLEOTIDE SEQUENCE</scope>
</reference>
<dbReference type="InterPro" id="IPR007694">
    <property type="entry name" value="DNA_helicase_DnaB-like_C"/>
</dbReference>
<dbReference type="GO" id="GO:0039686">
    <property type="term" value="P:bidirectional double-stranded viral DNA replication"/>
    <property type="evidence" value="ECO:0007669"/>
    <property type="project" value="InterPro"/>
</dbReference>
<keyword evidence="1" id="KW-0235">DNA replication</keyword>
<dbReference type="Gene3D" id="3.40.50.300">
    <property type="entry name" value="P-loop containing nucleotide triphosphate hydrolases"/>
    <property type="match status" value="1"/>
</dbReference>
<evidence type="ECO:0000256" key="1">
    <source>
        <dbReference type="HAMAP-Rule" id="MF_04155"/>
    </source>
</evidence>
<evidence type="ECO:0000313" key="4">
    <source>
        <dbReference type="EMBL" id="CAB4141220.1"/>
    </source>
</evidence>
<dbReference type="InterPro" id="IPR027417">
    <property type="entry name" value="P-loop_NTPase"/>
</dbReference>
<dbReference type="PROSITE" id="PS51199">
    <property type="entry name" value="SF4_HELICASE"/>
    <property type="match status" value="1"/>
</dbReference>
<evidence type="ECO:0000259" key="3">
    <source>
        <dbReference type="PROSITE" id="PS51199"/>
    </source>
</evidence>
<feature type="compositionally biased region" description="Basic and acidic residues" evidence="2">
    <location>
        <begin position="438"/>
        <end position="467"/>
    </location>
</feature>
<keyword evidence="1" id="KW-0238">DNA-binding</keyword>
<name>A0A6J5M7X2_9CAUD</name>
<keyword evidence="1" id="KW-0067">ATP-binding</keyword>
<dbReference type="GO" id="GO:0003677">
    <property type="term" value="F:DNA binding"/>
    <property type="evidence" value="ECO:0007669"/>
    <property type="project" value="UniProtKB-KW"/>
</dbReference>
<accession>A0A6J5M7X2</accession>
<dbReference type="HAMAP" id="MF_04155">
    <property type="entry name" value="Helic_T4"/>
    <property type="match status" value="1"/>
</dbReference>
<dbReference type="SUPFAM" id="SSF52540">
    <property type="entry name" value="P-loop containing nucleoside triphosphate hydrolases"/>
    <property type="match status" value="1"/>
</dbReference>
<keyword evidence="1 4" id="KW-0347">Helicase</keyword>
<dbReference type="PANTHER" id="PTHR30153">
    <property type="entry name" value="REPLICATIVE DNA HELICASE DNAB"/>
    <property type="match status" value="1"/>
</dbReference>
<dbReference type="GO" id="GO:0005524">
    <property type="term" value="F:ATP binding"/>
    <property type="evidence" value="ECO:0007669"/>
    <property type="project" value="UniProtKB-UniRule"/>
</dbReference>
<dbReference type="PANTHER" id="PTHR30153:SF2">
    <property type="entry name" value="REPLICATIVE DNA HELICASE"/>
    <property type="match status" value="1"/>
</dbReference>
<comment type="subunit">
    <text evidence="1">Homohexamer. The homohexamer is a trimer of asymmetric dimers. Interacts with the DNA primase; this interaction forms the active primosome complex, which is composed of 6 helicase and 1 primase subunits and expresses full helicase and primase activities. Interacts (via C-terminus) with the helicase assembly factor; this interaction brings about the rapid assembly of the helicase onto ssDNA. Part of the replicase complex that includes the DNA polymerase, the polymerase clamp, the clamp loader complex, the single-stranded DNA binding protein, the primase, the DnaB-like replicative helicase and the helicase assembly factor.</text>
</comment>
<feature type="domain" description="SF4 helicase" evidence="3">
    <location>
        <begin position="163"/>
        <end position="431"/>
    </location>
</feature>
<dbReference type="Pfam" id="PF03796">
    <property type="entry name" value="DnaB_C"/>
    <property type="match status" value="1"/>
</dbReference>
<dbReference type="SUPFAM" id="SSF48024">
    <property type="entry name" value="N-terminal domain of DnaB helicase"/>
    <property type="match status" value="1"/>
</dbReference>
<keyword evidence="1" id="KW-0378">Hydrolase</keyword>
<proteinExistence type="inferred from homology"/>
<dbReference type="EC" id="3.6.4.-" evidence="1"/>
<dbReference type="GO" id="GO:0016787">
    <property type="term" value="F:hydrolase activity"/>
    <property type="evidence" value="ECO:0007669"/>
    <property type="project" value="UniProtKB-KW"/>
</dbReference>